<dbReference type="InterPro" id="IPR011650">
    <property type="entry name" value="Peptidase_M20_dimer"/>
</dbReference>
<accession>A0ABN7TFW3</accession>
<dbReference type="InterPro" id="IPR052030">
    <property type="entry name" value="Peptidase_M20/M20A_hydrolases"/>
</dbReference>
<keyword evidence="3" id="KW-0378">Hydrolase</keyword>
<name>A0ABN7TFW3_9BACL</name>
<evidence type="ECO:0000256" key="1">
    <source>
        <dbReference type="PIRNR" id="PIRNR037226"/>
    </source>
</evidence>
<dbReference type="EMBL" id="CAJVCE010000003">
    <property type="protein sequence ID" value="CAG7628552.1"/>
    <property type="molecule type" value="Genomic_DNA"/>
</dbReference>
<dbReference type="InterPro" id="IPR002933">
    <property type="entry name" value="Peptidase_M20"/>
</dbReference>
<keyword evidence="4" id="KW-1185">Reference proteome</keyword>
<dbReference type="Pfam" id="PF01546">
    <property type="entry name" value="Peptidase_M20"/>
    <property type="match status" value="1"/>
</dbReference>
<dbReference type="Proteomes" id="UP000730618">
    <property type="component" value="Unassembled WGS sequence"/>
</dbReference>
<dbReference type="CDD" id="cd03887">
    <property type="entry name" value="M20_Acy1L2"/>
    <property type="match status" value="1"/>
</dbReference>
<proteinExistence type="inferred from homology"/>
<sequence length="392" mass="42706">MKQHIASAIDRQADNFTAISRYIGENPELGNEEWKASARLTDELRSQGFEVQTPVLGLPTAFFGTYRSAKPGPTVAFLCEYDALPELGHACGHHLICVMGLAAAVGLKAVIDELGGTIRVYGTPAEETRGAKVTMAAAGLFDDVDFALMAHPYHMYEKSGESLAMDAIQFEYFGKAAHAAASPHEGINALDAVLLLFQSINALRQQLESHTRIHGIITEGGKAPNIIPDYAVAQFYIRSATRPYTDETVQKVLRCAEGAALQTGSTLRTSNYEYSYDELITNETLSDLFTRNLGILGVPEDEIAYGKDHGSVDLGNVSRHCPAIHPYVKVIDETHLLHTKEFRDLAMQPRAFEGMLLGAKALAYTACDALSDPAALQAVRDEFNRSVNNVSN</sequence>
<gene>
    <name evidence="3" type="primary">abgB</name>
    <name evidence="3" type="ORF">PAECIP111802_01468</name>
</gene>
<evidence type="ECO:0000313" key="3">
    <source>
        <dbReference type="EMBL" id="CAG7628552.1"/>
    </source>
</evidence>
<dbReference type="PANTHER" id="PTHR30575:SF0">
    <property type="entry name" value="XAA-ARG DIPEPTIDASE"/>
    <property type="match status" value="1"/>
</dbReference>
<organism evidence="3 4">
    <name type="scientific">Paenibacillus allorhizosphaerae</name>
    <dbReference type="NCBI Taxonomy" id="2849866"/>
    <lineage>
        <taxon>Bacteria</taxon>
        <taxon>Bacillati</taxon>
        <taxon>Bacillota</taxon>
        <taxon>Bacilli</taxon>
        <taxon>Bacillales</taxon>
        <taxon>Paenibacillaceae</taxon>
        <taxon>Paenibacillus</taxon>
    </lineage>
</organism>
<dbReference type="GO" id="GO:0016787">
    <property type="term" value="F:hydrolase activity"/>
    <property type="evidence" value="ECO:0007669"/>
    <property type="project" value="UniProtKB-KW"/>
</dbReference>
<feature type="domain" description="Peptidase M20 dimerisation" evidence="2">
    <location>
        <begin position="173"/>
        <end position="246"/>
    </location>
</feature>
<dbReference type="RefSeq" id="WP_218097805.1">
    <property type="nucleotide sequence ID" value="NZ_CAJVCE010000003.1"/>
</dbReference>
<dbReference type="InterPro" id="IPR017439">
    <property type="entry name" value="Amidohydrolase"/>
</dbReference>
<dbReference type="PANTHER" id="PTHR30575">
    <property type="entry name" value="PEPTIDASE M20"/>
    <property type="match status" value="1"/>
</dbReference>
<dbReference type="InterPro" id="IPR017144">
    <property type="entry name" value="Xaa-Arg_dipeptidase"/>
</dbReference>
<evidence type="ECO:0000313" key="4">
    <source>
        <dbReference type="Proteomes" id="UP000730618"/>
    </source>
</evidence>
<comment type="similarity">
    <text evidence="1">Belongs to the peptidase M20A family.</text>
</comment>
<dbReference type="PIRSF" id="PIRSF037226">
    <property type="entry name" value="Amidohydrolase_ACY1L2_prd"/>
    <property type="match status" value="1"/>
</dbReference>
<comment type="caution">
    <text evidence="3">The sequence shown here is derived from an EMBL/GenBank/DDBJ whole genome shotgun (WGS) entry which is preliminary data.</text>
</comment>
<dbReference type="NCBIfam" id="TIGR01891">
    <property type="entry name" value="amidohydrolases"/>
    <property type="match status" value="1"/>
</dbReference>
<evidence type="ECO:0000259" key="2">
    <source>
        <dbReference type="Pfam" id="PF07687"/>
    </source>
</evidence>
<reference evidence="3 4" key="1">
    <citation type="submission" date="2021-06" db="EMBL/GenBank/DDBJ databases">
        <authorList>
            <person name="Criscuolo A."/>
        </authorList>
    </citation>
    <scope>NUCLEOTIDE SEQUENCE [LARGE SCALE GENOMIC DNA]</scope>
    <source>
        <strain evidence="4">CIP 111802</strain>
    </source>
</reference>
<dbReference type="Pfam" id="PF07687">
    <property type="entry name" value="M20_dimer"/>
    <property type="match status" value="1"/>
</dbReference>
<protein>
    <recommendedName>
        <fullName evidence="1">Peptidase M20 domain-containing protein 2</fullName>
    </recommendedName>
</protein>